<evidence type="ECO:0000313" key="3">
    <source>
        <dbReference type="EMBL" id="CAH1251039.1"/>
    </source>
</evidence>
<dbReference type="PANTHER" id="PTHR10454:SF248">
    <property type="entry name" value="CASPASE-8-LIKE"/>
    <property type="match status" value="1"/>
</dbReference>
<evidence type="ECO:0000259" key="2">
    <source>
        <dbReference type="PROSITE" id="PS50208"/>
    </source>
</evidence>
<reference evidence="3" key="1">
    <citation type="submission" date="2022-01" db="EMBL/GenBank/DDBJ databases">
        <authorList>
            <person name="Braso-Vives M."/>
        </authorList>
    </citation>
    <scope>NUCLEOTIDE SEQUENCE</scope>
</reference>
<protein>
    <submittedName>
        <fullName evidence="3">CASP10 protein</fullName>
    </submittedName>
</protein>
<organism evidence="3 4">
    <name type="scientific">Branchiostoma lanceolatum</name>
    <name type="common">Common lancelet</name>
    <name type="synonym">Amphioxus lanceolatum</name>
    <dbReference type="NCBI Taxonomy" id="7740"/>
    <lineage>
        <taxon>Eukaryota</taxon>
        <taxon>Metazoa</taxon>
        <taxon>Chordata</taxon>
        <taxon>Cephalochordata</taxon>
        <taxon>Leptocardii</taxon>
        <taxon>Amphioxiformes</taxon>
        <taxon>Branchiostomatidae</taxon>
        <taxon>Branchiostoma</taxon>
    </lineage>
</organism>
<dbReference type="Pfam" id="PF00656">
    <property type="entry name" value="Peptidase_C14"/>
    <property type="match status" value="1"/>
</dbReference>
<dbReference type="GO" id="GO:0006508">
    <property type="term" value="P:proteolysis"/>
    <property type="evidence" value="ECO:0007669"/>
    <property type="project" value="InterPro"/>
</dbReference>
<dbReference type="EMBL" id="OV696703">
    <property type="protein sequence ID" value="CAH1251039.1"/>
    <property type="molecule type" value="Genomic_DNA"/>
</dbReference>
<evidence type="ECO:0000256" key="1">
    <source>
        <dbReference type="ARBA" id="ARBA00010134"/>
    </source>
</evidence>
<gene>
    <name evidence="3" type="primary">CASP10</name>
    <name evidence="3" type="ORF">BLAG_LOCUS11543</name>
</gene>
<feature type="domain" description="Caspase family p20" evidence="2">
    <location>
        <begin position="176"/>
        <end position="250"/>
    </location>
</feature>
<comment type="similarity">
    <text evidence="1">Belongs to the peptidase C14A family.</text>
</comment>
<dbReference type="PANTHER" id="PTHR10454">
    <property type="entry name" value="CASPASE"/>
    <property type="match status" value="1"/>
</dbReference>
<dbReference type="InterPro" id="IPR015917">
    <property type="entry name" value="Pept_C14A"/>
</dbReference>
<keyword evidence="4" id="KW-1185">Reference proteome</keyword>
<dbReference type="OrthoDB" id="10684942at2759"/>
<dbReference type="Proteomes" id="UP000838412">
    <property type="component" value="Chromosome 18"/>
</dbReference>
<dbReference type="InterPro" id="IPR011600">
    <property type="entry name" value="Pept_C14_caspase"/>
</dbReference>
<dbReference type="InterPro" id="IPR029030">
    <property type="entry name" value="Caspase-like_dom_sf"/>
</dbReference>
<sequence>MWMVKSGDGKGWVDDRNVNLQRVDSRQPAAALLLTGITQHKTSSMGLYLLQTDGNQPVYHNNRPVYKHEAEEKYIYFWKETQAWLVGPDIHADRGRLYVKDNHVLPEDITGTWKVKTGERWVKDGNVTLQPARDERNVGSTGSRRNTGRTVTNMMSALSTSTSFYDKAAKPPFLGGAAVIINNINFSHESRRDGAEQDTGKMKNVLEMFDLSVDTYQDQTVEDMRSLMRQQGQADHSQHGCFVCCIMTHGDHGKTLRPRHNSGAVPCGGPSLRMRELFPQVGGEVTPCSRYERNHRCGRFSPQPTL</sequence>
<dbReference type="GO" id="GO:0005737">
    <property type="term" value="C:cytoplasm"/>
    <property type="evidence" value="ECO:0007669"/>
    <property type="project" value="TreeGrafter"/>
</dbReference>
<evidence type="ECO:0000313" key="4">
    <source>
        <dbReference type="Proteomes" id="UP000838412"/>
    </source>
</evidence>
<dbReference type="GO" id="GO:0006915">
    <property type="term" value="P:apoptotic process"/>
    <property type="evidence" value="ECO:0007669"/>
    <property type="project" value="TreeGrafter"/>
</dbReference>
<dbReference type="InterPro" id="IPR002398">
    <property type="entry name" value="Pept_C14"/>
</dbReference>
<dbReference type="GO" id="GO:0004197">
    <property type="term" value="F:cysteine-type endopeptidase activity"/>
    <property type="evidence" value="ECO:0007669"/>
    <property type="project" value="InterPro"/>
</dbReference>
<dbReference type="SUPFAM" id="SSF52129">
    <property type="entry name" value="Caspase-like"/>
    <property type="match status" value="1"/>
</dbReference>
<dbReference type="InterPro" id="IPR016129">
    <property type="entry name" value="Caspase_his_AS"/>
</dbReference>
<proteinExistence type="inferred from homology"/>
<dbReference type="SMR" id="A0A8K0EJX8"/>
<dbReference type="Gene3D" id="3.40.50.1460">
    <property type="match status" value="1"/>
</dbReference>
<dbReference type="PROSITE" id="PS01121">
    <property type="entry name" value="CASPASE_HIS"/>
    <property type="match status" value="1"/>
</dbReference>
<accession>A0A8K0EJX8</accession>
<dbReference type="PRINTS" id="PR00376">
    <property type="entry name" value="IL1BCENZYME"/>
</dbReference>
<dbReference type="PROSITE" id="PS50208">
    <property type="entry name" value="CASPASE_P20"/>
    <property type="match status" value="1"/>
</dbReference>
<dbReference type="InterPro" id="IPR001309">
    <property type="entry name" value="Pept_C14_p20"/>
</dbReference>
<dbReference type="GO" id="GO:0043525">
    <property type="term" value="P:positive regulation of neuron apoptotic process"/>
    <property type="evidence" value="ECO:0007669"/>
    <property type="project" value="TreeGrafter"/>
</dbReference>
<dbReference type="AlphaFoldDB" id="A0A8K0EJX8"/>
<name>A0A8K0EJX8_BRALA</name>